<evidence type="ECO:0000313" key="6">
    <source>
        <dbReference type="EMBL" id="KAE9210022.1"/>
    </source>
</evidence>
<keyword evidence="2" id="KW-0443">Lipid metabolism</keyword>
<feature type="region of interest" description="Disordered" evidence="4">
    <location>
        <begin position="1287"/>
        <end position="1306"/>
    </location>
</feature>
<dbReference type="GO" id="GO:0016316">
    <property type="term" value="F:phosphatidylinositol-3,4-bisphosphate 4-phosphatase activity"/>
    <property type="evidence" value="ECO:0007669"/>
    <property type="project" value="InterPro"/>
</dbReference>
<feature type="domain" description="PH" evidence="5">
    <location>
        <begin position="347"/>
        <end position="445"/>
    </location>
</feature>
<evidence type="ECO:0000313" key="7">
    <source>
        <dbReference type="Proteomes" id="UP000433483"/>
    </source>
</evidence>
<dbReference type="InterPro" id="IPR011993">
    <property type="entry name" value="PH-like_dom_sf"/>
</dbReference>
<dbReference type="SUPFAM" id="SSF50729">
    <property type="entry name" value="PH domain-like"/>
    <property type="match status" value="1"/>
</dbReference>
<comment type="caution">
    <text evidence="6">The sequence shown here is derived from an EMBL/GenBank/DDBJ whole genome shotgun (WGS) entry which is preliminary data.</text>
</comment>
<dbReference type="PROSITE" id="PS50003">
    <property type="entry name" value="PH_DOMAIN"/>
    <property type="match status" value="1"/>
</dbReference>
<evidence type="ECO:0000259" key="5">
    <source>
        <dbReference type="PROSITE" id="PS50003"/>
    </source>
</evidence>
<proteinExistence type="predicted"/>
<feature type="compositionally biased region" description="Low complexity" evidence="4">
    <location>
        <begin position="702"/>
        <end position="711"/>
    </location>
</feature>
<keyword evidence="3" id="KW-0175">Coiled coil</keyword>
<dbReference type="SMART" id="SM00233">
    <property type="entry name" value="PH"/>
    <property type="match status" value="1"/>
</dbReference>
<evidence type="ECO:0000256" key="2">
    <source>
        <dbReference type="ARBA" id="ARBA00023098"/>
    </source>
</evidence>
<reference evidence="6 7" key="1">
    <citation type="submission" date="2018-08" db="EMBL/GenBank/DDBJ databases">
        <title>Genomic investigation of the strawberry pathogen Phytophthora fragariae indicates pathogenicity is determined by transcriptional variation in three key races.</title>
        <authorList>
            <person name="Adams T.M."/>
            <person name="Armitage A.D."/>
            <person name="Sobczyk M.K."/>
            <person name="Bates H.J."/>
            <person name="Dunwell J.M."/>
            <person name="Nellist C.F."/>
            <person name="Harrison R.J."/>
        </authorList>
    </citation>
    <scope>NUCLEOTIDE SEQUENCE [LARGE SCALE GENOMIC DNA]</scope>
    <source>
        <strain evidence="6 7">NOV-27</strain>
    </source>
</reference>
<evidence type="ECO:0000256" key="4">
    <source>
        <dbReference type="SAM" id="MobiDB-lite"/>
    </source>
</evidence>
<dbReference type="InterPro" id="IPR039034">
    <property type="entry name" value="INPP4"/>
</dbReference>
<dbReference type="Proteomes" id="UP000433483">
    <property type="component" value="Unassembled WGS sequence"/>
</dbReference>
<sequence length="1446" mass="158284">MVPVLELWFKCRKISSVSRRNASSCKHCKQQVLYYKESEQAIRHLKKCAPFQELRHQFAFVYPFSDVLPLYNQKIYAKDTAKKRVKTDPTHASVKVKLKKKTPGMRFLEFSRKLLQTAAHWLERHRPQGPFCSSAAGSNINWQHRLAMQDAAEGKMKITLRPGLSGVFPLRLALGLLALSNPCRVGRRFEERDDDERMAAPPPAAGRARLAAQGSTIYDSYPLSLRTFLADGPPPFARSISHPVEMDPAHKTIMSVADDDFLSNLHNTTSSIGSIDLSDGNMRGTTARATPLCSTFGKFHNEVFETKERSKVLSALRHRGKAAKAASGVKTRAPTRPAAPSTFTADDVLRAGTLTKQGSWRRNWKTRFFILRSDCPSLCYFTSEDKLELLGEIPITEDTIVLDRSGGGHAPFRFQIRTDAQTLLLEAESRENQKRWIEACQELADAIRASKYSVNTSMSSFSIDASNRRSSLLGATRATGTAVNTCRNTESNVANVAAHLEASGNSQHWDDEEPVEMRTRRMNAHRLTASSASGSTRSGAPESVNGGPRRLYDLSISVLMGRRSKLARSVEHLTAADKDKDRSACFVAVSGFIRSSNTFVDLGATDAVKLTTLVAACGAAASGASGEQAPVPFSVVMTAELERYDQLRLTLCKTQLTQSPGSVQGTIGVGRCLLDEQLLNSTPCAVAVTERSTSSRESLVANNPLPQQKKPNPGEPGGPLAPGSGSSSSLTSDSESLQLVVQAFRSVPPQSVLPTTGVDMANAKFLIPTTLAPGRETAKMVNGTRIDFPGSTRGSDVRTFMENDTFLTGTGLGGLNESPNGNLRFVAVDEILRVPRSTFALPVAYLDFLEEQALERSRWLQKRMHAKGPDPRSAERLNVELEFLRKKQEEYLKQRQFLIQQEKRLLDEQKDGKFFLAAKRAGMTATPSERESLGASSSSVASSASAAGGDGGDPVAPFKRSTYKNLNLWQFLPTNMQDQFLCTYKPPVTQNKPSRGGASVPLSSRPFVWHTMTMGCPAAHTKGFANGGYPASAPIVTVVPTGAAEDEALLENSYDDMASPTSPLSSSRGGIANVPSTQVAPAGDDSLAAFKLRLELQDRLTVIGSQILSATTACLLATLDLALSGSALHQAQLDRAPTFGFLVNFESLLSTQGKEYGMLEDFAAGARWLRNVFIQFRRHSTTSTFFSLKKYTPAGSNSNDNDCLLLTMGVDDDHMSVLPQSLVSGDGVVHVRCVLFSQGVNEKQSLVHAYKSSAVKLQERVNRDNLVELKRVYALYRRLRLEETENRVRESRRLRANSTTPSATGDDADEAAMAIDRHDLQALDDLLLQIEHHICSPTSQYKKNVALLMDSSDFCRALGGARVTCCKSGKDRTAMSVTLEQARLLCAELQASQGAALCANMRLYGVRRRNVFMNTKADKFAFNEMQRKMLPDCYKPPVGTYKSGKT</sequence>
<feature type="region of interest" description="Disordered" evidence="4">
    <location>
        <begin position="926"/>
        <end position="954"/>
    </location>
</feature>
<keyword evidence="7" id="KW-1185">Reference proteome</keyword>
<keyword evidence="1" id="KW-0378">Hydrolase</keyword>
<feature type="compositionally biased region" description="Low complexity" evidence="4">
    <location>
        <begin position="528"/>
        <end position="540"/>
    </location>
</feature>
<dbReference type="PANTHER" id="PTHR12187">
    <property type="entry name" value="AGAP000124-PA"/>
    <property type="match status" value="1"/>
</dbReference>
<accession>A0A6A3XXP4</accession>
<evidence type="ECO:0000256" key="3">
    <source>
        <dbReference type="SAM" id="Coils"/>
    </source>
</evidence>
<dbReference type="FunFam" id="2.30.29.30:FF:000456">
    <property type="entry name" value="Type II inositol-3,4-bisphosphate 4-phosphatase"/>
    <property type="match status" value="1"/>
</dbReference>
<dbReference type="InterPro" id="IPR001849">
    <property type="entry name" value="PH_domain"/>
</dbReference>
<dbReference type="PANTHER" id="PTHR12187:SF11">
    <property type="entry name" value="PHOSPHATIDYLINOSITOL-3,4-BISPHOSPHATE 4-PHOSPHATASE"/>
    <property type="match status" value="1"/>
</dbReference>
<feature type="region of interest" description="Disordered" evidence="4">
    <location>
        <begin position="526"/>
        <end position="546"/>
    </location>
</feature>
<dbReference type="Gene3D" id="2.30.29.30">
    <property type="entry name" value="Pleckstrin-homology domain (PH domain)/Phosphotyrosine-binding domain (PTB)"/>
    <property type="match status" value="1"/>
</dbReference>
<gene>
    <name evidence="6" type="ORF">PF005_g11606</name>
</gene>
<dbReference type="EMBL" id="QXGB01000582">
    <property type="protein sequence ID" value="KAE9210022.1"/>
    <property type="molecule type" value="Genomic_DNA"/>
</dbReference>
<feature type="compositionally biased region" description="Low complexity" evidence="4">
    <location>
        <begin position="721"/>
        <end position="732"/>
    </location>
</feature>
<feature type="region of interest" description="Disordered" evidence="4">
    <location>
        <begin position="690"/>
        <end position="732"/>
    </location>
</feature>
<feature type="coiled-coil region" evidence="3">
    <location>
        <begin position="874"/>
        <end position="901"/>
    </location>
</feature>
<protein>
    <recommendedName>
        <fullName evidence="5">PH domain-containing protein</fullName>
    </recommendedName>
</protein>
<feature type="region of interest" description="Disordered" evidence="4">
    <location>
        <begin position="323"/>
        <end position="342"/>
    </location>
</feature>
<dbReference type="OrthoDB" id="159395at2759"/>
<dbReference type="GO" id="GO:0005737">
    <property type="term" value="C:cytoplasm"/>
    <property type="evidence" value="ECO:0007669"/>
    <property type="project" value="TreeGrafter"/>
</dbReference>
<organism evidence="6 7">
    <name type="scientific">Phytophthora fragariae</name>
    <dbReference type="NCBI Taxonomy" id="53985"/>
    <lineage>
        <taxon>Eukaryota</taxon>
        <taxon>Sar</taxon>
        <taxon>Stramenopiles</taxon>
        <taxon>Oomycota</taxon>
        <taxon>Peronosporomycetes</taxon>
        <taxon>Peronosporales</taxon>
        <taxon>Peronosporaceae</taxon>
        <taxon>Phytophthora</taxon>
    </lineage>
</organism>
<dbReference type="Pfam" id="PF00169">
    <property type="entry name" value="PH"/>
    <property type="match status" value="1"/>
</dbReference>
<feature type="compositionally biased region" description="Low complexity" evidence="4">
    <location>
        <begin position="934"/>
        <end position="954"/>
    </location>
</feature>
<name>A0A6A3XXP4_9STRA</name>
<evidence type="ECO:0000256" key="1">
    <source>
        <dbReference type="ARBA" id="ARBA00022801"/>
    </source>
</evidence>
<feature type="compositionally biased region" description="Polar residues" evidence="4">
    <location>
        <begin position="690"/>
        <end position="701"/>
    </location>
</feature>